<dbReference type="Proteomes" id="UP000663671">
    <property type="component" value="Chromosome 2"/>
</dbReference>
<dbReference type="OrthoDB" id="442460at2759"/>
<accession>A0A8A1LYC4</accession>
<dbReference type="AlphaFoldDB" id="A0A8A1LYC4"/>
<feature type="region of interest" description="Disordered" evidence="1">
    <location>
        <begin position="59"/>
        <end position="120"/>
    </location>
</feature>
<gene>
    <name evidence="2" type="ORF">I7I51_07658</name>
</gene>
<reference evidence="2" key="1">
    <citation type="submission" date="2021-01" db="EMBL/GenBank/DDBJ databases">
        <title>Chromosome-level genome assembly of a human fungal pathogen reveals clustering of transcriptionally co-regulated genes.</title>
        <authorList>
            <person name="Voorhies M."/>
            <person name="Cohen S."/>
            <person name="Shea T.P."/>
            <person name="Petrus S."/>
            <person name="Munoz J.F."/>
            <person name="Poplawski S."/>
            <person name="Goldman W.E."/>
            <person name="Michael T."/>
            <person name="Cuomo C.A."/>
            <person name="Sil A."/>
            <person name="Beyhan S."/>
        </authorList>
    </citation>
    <scope>NUCLEOTIDE SEQUENCE</scope>
    <source>
        <strain evidence="2">WU24</strain>
    </source>
</reference>
<dbReference type="VEuPathDB" id="FungiDB:I7I51_07658"/>
<sequence>MKWLYKLSHLIWPEHDISNTAREPRTPEFSKRWQRRHIAHGVEGKPVPVQMSGVSDQLSATNGQNAYGVRSASTSHRHQSNHTSGFTLRKREIKITPQSEEELQEERRLLGGSKTRTPFV</sequence>
<dbReference type="EMBL" id="CP069109">
    <property type="protein sequence ID" value="QSS58235.1"/>
    <property type="molecule type" value="Genomic_DNA"/>
</dbReference>
<name>A0A8A1LYC4_AJECA</name>
<protein>
    <submittedName>
        <fullName evidence="2">Uncharacterized protein</fullName>
    </submittedName>
</protein>
<evidence type="ECO:0000313" key="3">
    <source>
        <dbReference type="Proteomes" id="UP000663671"/>
    </source>
</evidence>
<evidence type="ECO:0000256" key="1">
    <source>
        <dbReference type="SAM" id="MobiDB-lite"/>
    </source>
</evidence>
<organism evidence="2 3">
    <name type="scientific">Ajellomyces capsulatus</name>
    <name type="common">Darling's disease fungus</name>
    <name type="synonym">Histoplasma capsulatum</name>
    <dbReference type="NCBI Taxonomy" id="5037"/>
    <lineage>
        <taxon>Eukaryota</taxon>
        <taxon>Fungi</taxon>
        <taxon>Dikarya</taxon>
        <taxon>Ascomycota</taxon>
        <taxon>Pezizomycotina</taxon>
        <taxon>Eurotiomycetes</taxon>
        <taxon>Eurotiomycetidae</taxon>
        <taxon>Onygenales</taxon>
        <taxon>Ajellomycetaceae</taxon>
        <taxon>Histoplasma</taxon>
    </lineage>
</organism>
<evidence type="ECO:0000313" key="2">
    <source>
        <dbReference type="EMBL" id="QSS58235.1"/>
    </source>
</evidence>
<proteinExistence type="predicted"/>